<evidence type="ECO:0000313" key="3">
    <source>
        <dbReference type="WBParaSite" id="L893_g19050.t1"/>
    </source>
</evidence>
<dbReference type="Proteomes" id="UP000095287">
    <property type="component" value="Unplaced"/>
</dbReference>
<organism evidence="2 3">
    <name type="scientific">Steinernema glaseri</name>
    <dbReference type="NCBI Taxonomy" id="37863"/>
    <lineage>
        <taxon>Eukaryota</taxon>
        <taxon>Metazoa</taxon>
        <taxon>Ecdysozoa</taxon>
        <taxon>Nematoda</taxon>
        <taxon>Chromadorea</taxon>
        <taxon>Rhabditida</taxon>
        <taxon>Tylenchina</taxon>
        <taxon>Panagrolaimomorpha</taxon>
        <taxon>Strongyloidoidea</taxon>
        <taxon>Steinernematidae</taxon>
        <taxon>Steinernema</taxon>
    </lineage>
</organism>
<evidence type="ECO:0000256" key="1">
    <source>
        <dbReference type="SAM" id="MobiDB-lite"/>
    </source>
</evidence>
<sequence length="266" mass="30472">MHCPLQLIHTSDVGKTPFPAEIVTRRTLVFCRRNVSAHSSKVNLRPDRTKRKSTTRHDEFQKTRDLACKERVERLVRWGSRDAKRESRGGLDFVVRPRQHGESRRRWHRYHNNTHIEEFQLGYDGINTVVPITQKKLDCFAGPRHQNGQHARIIDESLIEGILKNVVKYTRTMTKPQDSKFRNAPEEGQVAVHNERRGRSRCQRESTTLTSAMLSSEVHSGGFEALEDKNRSAGKGYLLSSLVIDSHFGQRNGTLGIVVVKIVTRS</sequence>
<protein>
    <submittedName>
        <fullName evidence="3">Uncharacterized protein</fullName>
    </submittedName>
</protein>
<keyword evidence="2" id="KW-1185">Reference proteome</keyword>
<proteinExistence type="predicted"/>
<evidence type="ECO:0000313" key="2">
    <source>
        <dbReference type="Proteomes" id="UP000095287"/>
    </source>
</evidence>
<reference evidence="3" key="1">
    <citation type="submission" date="2016-11" db="UniProtKB">
        <authorList>
            <consortium name="WormBaseParasite"/>
        </authorList>
    </citation>
    <scope>IDENTIFICATION</scope>
</reference>
<accession>A0A1I7YRR8</accession>
<name>A0A1I7YRR8_9BILA</name>
<dbReference type="WBParaSite" id="L893_g19050.t1">
    <property type="protein sequence ID" value="L893_g19050.t1"/>
    <property type="gene ID" value="L893_g19050"/>
</dbReference>
<dbReference type="AlphaFoldDB" id="A0A1I7YRR8"/>
<feature type="region of interest" description="Disordered" evidence="1">
    <location>
        <begin position="178"/>
        <end position="200"/>
    </location>
</feature>